<dbReference type="GO" id="GO:0006304">
    <property type="term" value="P:DNA modification"/>
    <property type="evidence" value="ECO:0007669"/>
    <property type="project" value="InterPro"/>
</dbReference>
<feature type="domain" description="Type II methyltransferase M.TaqI-like" evidence="1">
    <location>
        <begin position="12"/>
        <end position="102"/>
    </location>
</feature>
<dbReference type="EMBL" id="BARV01022213">
    <property type="protein sequence ID" value="GAI18707.1"/>
    <property type="molecule type" value="Genomic_DNA"/>
</dbReference>
<organism evidence="2">
    <name type="scientific">marine sediment metagenome</name>
    <dbReference type="NCBI Taxonomy" id="412755"/>
    <lineage>
        <taxon>unclassified sequences</taxon>
        <taxon>metagenomes</taxon>
        <taxon>ecological metagenomes</taxon>
    </lineage>
</organism>
<dbReference type="InterPro" id="IPR011639">
    <property type="entry name" value="MethylTrfase_TaqI-like_dom"/>
</dbReference>
<dbReference type="Gene3D" id="3.40.50.150">
    <property type="entry name" value="Vaccinia Virus protein VP39"/>
    <property type="match status" value="1"/>
</dbReference>
<reference evidence="2" key="1">
    <citation type="journal article" date="2014" name="Front. Microbiol.">
        <title>High frequency of phylogenetically diverse reductive dehalogenase-homologous genes in deep subseafloor sedimentary metagenomes.</title>
        <authorList>
            <person name="Kawai M."/>
            <person name="Futagami T."/>
            <person name="Toyoda A."/>
            <person name="Takaki Y."/>
            <person name="Nishi S."/>
            <person name="Hori S."/>
            <person name="Arai W."/>
            <person name="Tsubouchi T."/>
            <person name="Morono Y."/>
            <person name="Uchiyama I."/>
            <person name="Ito T."/>
            <person name="Fujiyama A."/>
            <person name="Inagaki F."/>
            <person name="Takami H."/>
        </authorList>
    </citation>
    <scope>NUCLEOTIDE SEQUENCE</scope>
    <source>
        <strain evidence="2">Expedition CK06-06</strain>
    </source>
</reference>
<dbReference type="Pfam" id="PF07669">
    <property type="entry name" value="Eco57I"/>
    <property type="match status" value="1"/>
</dbReference>
<evidence type="ECO:0000259" key="1">
    <source>
        <dbReference type="Pfam" id="PF07669"/>
    </source>
</evidence>
<protein>
    <recommendedName>
        <fullName evidence="1">Type II methyltransferase M.TaqI-like domain-containing protein</fullName>
    </recommendedName>
</protein>
<comment type="caution">
    <text evidence="2">The sequence shown here is derived from an EMBL/GenBank/DDBJ whole genome shotgun (WGS) entry which is preliminary data.</text>
</comment>
<dbReference type="SUPFAM" id="SSF53335">
    <property type="entry name" value="S-adenosyl-L-methionine-dependent methyltransferases"/>
    <property type="match status" value="1"/>
</dbReference>
<evidence type="ECO:0000313" key="2">
    <source>
        <dbReference type="EMBL" id="GAI18707.1"/>
    </source>
</evidence>
<sequence>AAAEIKKDKPIMVVLGNPPYSGHSANKGLWVKQLVEIYKKDCPELHKPAQAKWLQDDYVKFIRFGQWRIERTGQGVLGFITNHAYLDNPTFRGMRQSLIKSSSSRP</sequence>
<gene>
    <name evidence="2" type="ORF">S06H3_36642</name>
</gene>
<feature type="non-terminal residue" evidence="2">
    <location>
        <position position="1"/>
    </location>
</feature>
<accession>X1LH83</accession>
<dbReference type="AlphaFoldDB" id="X1LH83"/>
<proteinExistence type="predicted"/>
<name>X1LH83_9ZZZZ</name>
<dbReference type="InterPro" id="IPR029063">
    <property type="entry name" value="SAM-dependent_MTases_sf"/>
</dbReference>